<evidence type="ECO:0000313" key="6">
    <source>
        <dbReference type="Proteomes" id="UP001142055"/>
    </source>
</evidence>
<dbReference type="EMBL" id="JAPWDV010000001">
    <property type="protein sequence ID" value="KAJ6225296.1"/>
    <property type="molecule type" value="Genomic_DNA"/>
</dbReference>
<proteinExistence type="inferred from homology"/>
<evidence type="ECO:0000256" key="2">
    <source>
        <dbReference type="ARBA" id="ARBA00005634"/>
    </source>
</evidence>
<dbReference type="OMA" id="ESVRANH"/>
<evidence type="ECO:0000313" key="5">
    <source>
        <dbReference type="EMBL" id="KAJ6225296.1"/>
    </source>
</evidence>
<comment type="cofactor">
    <cofactor evidence="1">
        <name>Zn(2+)</name>
        <dbReference type="ChEBI" id="CHEBI:29105"/>
    </cofactor>
</comment>
<accession>A0A9Q0RTE4</accession>
<feature type="signal peptide" evidence="3">
    <location>
        <begin position="1"/>
        <end position="20"/>
    </location>
</feature>
<evidence type="ECO:0000256" key="1">
    <source>
        <dbReference type="ARBA" id="ARBA00001947"/>
    </source>
</evidence>
<dbReference type="GO" id="GO:0006508">
    <property type="term" value="P:proteolysis"/>
    <property type="evidence" value="ECO:0007669"/>
    <property type="project" value="InterPro"/>
</dbReference>
<dbReference type="SUPFAM" id="SSF53187">
    <property type="entry name" value="Zn-dependent exopeptidases"/>
    <property type="match status" value="1"/>
</dbReference>
<gene>
    <name evidence="5" type="ORF">RDWZM_003841</name>
</gene>
<keyword evidence="6" id="KW-1185">Reference proteome</keyword>
<organism evidence="5 6">
    <name type="scientific">Blomia tropicalis</name>
    <name type="common">Mite</name>
    <dbReference type="NCBI Taxonomy" id="40697"/>
    <lineage>
        <taxon>Eukaryota</taxon>
        <taxon>Metazoa</taxon>
        <taxon>Ecdysozoa</taxon>
        <taxon>Arthropoda</taxon>
        <taxon>Chelicerata</taxon>
        <taxon>Arachnida</taxon>
        <taxon>Acari</taxon>
        <taxon>Acariformes</taxon>
        <taxon>Sarcoptiformes</taxon>
        <taxon>Astigmata</taxon>
        <taxon>Glycyphagoidea</taxon>
        <taxon>Echimyopodidae</taxon>
        <taxon>Blomia</taxon>
    </lineage>
</organism>
<dbReference type="InterPro" id="IPR007484">
    <property type="entry name" value="Peptidase_M28"/>
</dbReference>
<protein>
    <recommendedName>
        <fullName evidence="4">Peptidase M28 domain-containing protein</fullName>
    </recommendedName>
</protein>
<dbReference type="PANTHER" id="PTHR12147">
    <property type="entry name" value="METALLOPEPTIDASE M28 FAMILY MEMBER"/>
    <property type="match status" value="1"/>
</dbReference>
<feature type="domain" description="Peptidase M28" evidence="4">
    <location>
        <begin position="157"/>
        <end position="226"/>
    </location>
</feature>
<evidence type="ECO:0000256" key="3">
    <source>
        <dbReference type="SAM" id="SignalP"/>
    </source>
</evidence>
<dbReference type="PANTHER" id="PTHR12147:SF26">
    <property type="entry name" value="PEPTIDASE M28 DOMAIN-CONTAINING PROTEIN"/>
    <property type="match status" value="1"/>
</dbReference>
<comment type="caution">
    <text evidence="5">The sequence shown here is derived from an EMBL/GenBank/DDBJ whole genome shotgun (WGS) entry which is preliminary data.</text>
</comment>
<name>A0A9Q0RTE4_BLOTA</name>
<evidence type="ECO:0000259" key="4">
    <source>
        <dbReference type="Pfam" id="PF04389"/>
    </source>
</evidence>
<dbReference type="Pfam" id="PF04389">
    <property type="entry name" value="Peptidase_M28"/>
    <property type="match status" value="1"/>
</dbReference>
<comment type="similarity">
    <text evidence="2">Belongs to the peptidase M28 family. M28B subfamily.</text>
</comment>
<sequence>MTTWLVIVLMVNIGFHYMLDHVLVNSLSIIDTKGRSIRNDAAFGHDGHQSEWDVDDWWRQTINDDIPVSNHRDLDASESLAMKTSVEGLFNTYFIKHVRSVRVNNDNFIRLKRILRSKFQDYGLKSGLQKVDPRIKNIANAGHNLVGIYPGIYRNDSDRDSILVIGAHYDTVPNSVGIEDNASGSVAIMELARVLHEHRCALNMTIMFVLFDMEEDGLYGSKTFVRDYLFPVEIGMRHVPVKGAIVIDMLLEYDTDPGSQDTSHLGPLVPSWRESVRANHNRADFAAVWARRGTGDTALYKTLKHNWLNQSKYKLLLLDPPLPRLGRQLTIGLNNKKLTPYKTFLRSDHSSFWYPHSIKDQSIPAILLTDLGPWRRRVAHRYHSSADNDKLLTKQNLLFLKNSIDSLLKTIIDMGDGRCHPPPANSVEAATA</sequence>
<keyword evidence="3" id="KW-0732">Signal</keyword>
<dbReference type="Gene3D" id="3.40.630.10">
    <property type="entry name" value="Zn peptidases"/>
    <property type="match status" value="1"/>
</dbReference>
<reference evidence="5" key="1">
    <citation type="submission" date="2022-12" db="EMBL/GenBank/DDBJ databases">
        <title>Genome assemblies of Blomia tropicalis.</title>
        <authorList>
            <person name="Cui Y."/>
        </authorList>
    </citation>
    <scope>NUCLEOTIDE SEQUENCE</scope>
    <source>
        <tissue evidence="5">Adult mites</tissue>
    </source>
</reference>
<dbReference type="Proteomes" id="UP001142055">
    <property type="component" value="Chromosome 1"/>
</dbReference>
<dbReference type="InterPro" id="IPR045175">
    <property type="entry name" value="M28_fam"/>
</dbReference>
<dbReference type="GO" id="GO:0008235">
    <property type="term" value="F:metalloexopeptidase activity"/>
    <property type="evidence" value="ECO:0007669"/>
    <property type="project" value="InterPro"/>
</dbReference>
<dbReference type="AlphaFoldDB" id="A0A9Q0RTE4"/>
<feature type="chain" id="PRO_5040349169" description="Peptidase M28 domain-containing protein" evidence="3">
    <location>
        <begin position="21"/>
        <end position="432"/>
    </location>
</feature>